<feature type="compositionally biased region" description="Polar residues" evidence="1">
    <location>
        <begin position="1"/>
        <end position="18"/>
    </location>
</feature>
<protein>
    <recommendedName>
        <fullName evidence="4">DUF4283 domain-containing protein</fullName>
    </recommendedName>
</protein>
<sequence>MASIVVSPSSKILDSSGTPHERSALTMELDRLDLLLQTSSQVQRKLKGKNISDSVLVSLTASVVLPVAPADVSNSRVPPLVDLGVSSNLEPFASTTDPVLPPHEAASIPKSWATIAKRPAHPLQFVPPIYEADSSVICRYPLRSLQSHIGGIPLFLRKWEADIKPIDFFTSVFPVWVHLSHVPLELLTKEGLSYLASAIGTPLHMNQEYSKLLVSDRVSLCVDVDFSKPLL</sequence>
<evidence type="ECO:0000313" key="3">
    <source>
        <dbReference type="Proteomes" id="UP001141552"/>
    </source>
</evidence>
<keyword evidence="3" id="KW-1185">Reference proteome</keyword>
<accession>A0A9Q0G3D9</accession>
<dbReference type="Proteomes" id="UP001141552">
    <property type="component" value="Unassembled WGS sequence"/>
</dbReference>
<reference evidence="2" key="1">
    <citation type="submission" date="2022-02" db="EMBL/GenBank/DDBJ databases">
        <authorList>
            <person name="Henning P.M."/>
            <person name="McCubbin A.G."/>
            <person name="Shore J.S."/>
        </authorList>
    </citation>
    <scope>NUCLEOTIDE SEQUENCE</scope>
    <source>
        <strain evidence="2">F60SS</strain>
        <tissue evidence="2">Leaves</tissue>
    </source>
</reference>
<dbReference type="InterPro" id="IPR040256">
    <property type="entry name" value="At4g02000-like"/>
</dbReference>
<proteinExistence type="predicted"/>
<evidence type="ECO:0008006" key="4">
    <source>
        <dbReference type="Google" id="ProtNLM"/>
    </source>
</evidence>
<dbReference type="OrthoDB" id="1751344at2759"/>
<dbReference type="EMBL" id="JAKUCV010002736">
    <property type="protein sequence ID" value="KAJ4841580.1"/>
    <property type="molecule type" value="Genomic_DNA"/>
</dbReference>
<gene>
    <name evidence="2" type="ORF">Tsubulata_014501</name>
</gene>
<feature type="region of interest" description="Disordered" evidence="1">
    <location>
        <begin position="1"/>
        <end position="20"/>
    </location>
</feature>
<comment type="caution">
    <text evidence="2">The sequence shown here is derived from an EMBL/GenBank/DDBJ whole genome shotgun (WGS) entry which is preliminary data.</text>
</comment>
<evidence type="ECO:0000256" key="1">
    <source>
        <dbReference type="SAM" id="MobiDB-lite"/>
    </source>
</evidence>
<organism evidence="2 3">
    <name type="scientific">Turnera subulata</name>
    <dbReference type="NCBI Taxonomy" id="218843"/>
    <lineage>
        <taxon>Eukaryota</taxon>
        <taxon>Viridiplantae</taxon>
        <taxon>Streptophyta</taxon>
        <taxon>Embryophyta</taxon>
        <taxon>Tracheophyta</taxon>
        <taxon>Spermatophyta</taxon>
        <taxon>Magnoliopsida</taxon>
        <taxon>eudicotyledons</taxon>
        <taxon>Gunneridae</taxon>
        <taxon>Pentapetalae</taxon>
        <taxon>rosids</taxon>
        <taxon>fabids</taxon>
        <taxon>Malpighiales</taxon>
        <taxon>Passifloraceae</taxon>
        <taxon>Turnera</taxon>
    </lineage>
</organism>
<dbReference type="AlphaFoldDB" id="A0A9Q0G3D9"/>
<evidence type="ECO:0000313" key="2">
    <source>
        <dbReference type="EMBL" id="KAJ4841580.1"/>
    </source>
</evidence>
<name>A0A9Q0G3D9_9ROSI</name>
<dbReference type="PANTHER" id="PTHR31286:SF180">
    <property type="entry name" value="OS10G0362600 PROTEIN"/>
    <property type="match status" value="1"/>
</dbReference>
<dbReference type="PANTHER" id="PTHR31286">
    <property type="entry name" value="GLYCINE-RICH CELL WALL STRUCTURAL PROTEIN 1.8-LIKE"/>
    <property type="match status" value="1"/>
</dbReference>
<reference evidence="2" key="2">
    <citation type="journal article" date="2023" name="Plants (Basel)">
        <title>Annotation of the Turnera subulata (Passifloraceae) Draft Genome Reveals the S-Locus Evolved after the Divergence of Turneroideae from Passifloroideae in a Stepwise Manner.</title>
        <authorList>
            <person name="Henning P.M."/>
            <person name="Roalson E.H."/>
            <person name="Mir W."/>
            <person name="McCubbin A.G."/>
            <person name="Shore J.S."/>
        </authorList>
    </citation>
    <scope>NUCLEOTIDE SEQUENCE</scope>
    <source>
        <strain evidence="2">F60SS</strain>
    </source>
</reference>